<dbReference type="RefSeq" id="WP_173273827.1">
    <property type="nucleotide sequence ID" value="NZ_JABMKV010000005.1"/>
</dbReference>
<dbReference type="InterPro" id="IPR029068">
    <property type="entry name" value="Glyas_Bleomycin-R_OHBP_Dase"/>
</dbReference>
<proteinExistence type="predicted"/>
<keyword evidence="2" id="KW-1185">Reference proteome</keyword>
<reference evidence="1 2" key="1">
    <citation type="submission" date="2020-05" db="EMBL/GenBank/DDBJ databases">
        <title>Description of Pedobacter foliorum sp. nov.</title>
        <authorList>
            <person name="Qi S."/>
            <person name="Carlier A."/>
            <person name="Cnockaert M."/>
            <person name="Vandamme P."/>
        </authorList>
    </citation>
    <scope>NUCLEOTIDE SEQUENCE [LARGE SCALE GENOMIC DNA]</scope>
    <source>
        <strain evidence="1 2">LMG 31300</strain>
    </source>
</reference>
<gene>
    <name evidence="1" type="ORF">HQN85_15135</name>
</gene>
<dbReference type="Gene3D" id="3.10.180.10">
    <property type="entry name" value="2,3-Dihydroxybiphenyl 1,2-Dioxygenase, domain 1"/>
    <property type="match status" value="1"/>
</dbReference>
<organism evidence="1 2">
    <name type="scientific">Pedobacter boryungensis</name>
    <dbReference type="NCBI Taxonomy" id="869962"/>
    <lineage>
        <taxon>Bacteria</taxon>
        <taxon>Pseudomonadati</taxon>
        <taxon>Bacteroidota</taxon>
        <taxon>Sphingobacteriia</taxon>
        <taxon>Sphingobacteriales</taxon>
        <taxon>Sphingobacteriaceae</taxon>
        <taxon>Pedobacter</taxon>
    </lineage>
</organism>
<sequence length="118" mass="13857">MKLELEYTCLKVKDVEEAVIFLKSILDLELENVNDLQKTILVTNSNHKIELQECIDHIENQQVLLLTKDCIQDFYTLKSRGVYFVTTPDYTSLGLMAEFLDLYGNSYRLLEERNYKLN</sequence>
<dbReference type="Proteomes" id="UP000762110">
    <property type="component" value="Unassembled WGS sequence"/>
</dbReference>
<dbReference type="EMBL" id="JABMKV010000005">
    <property type="protein sequence ID" value="NQX33071.1"/>
    <property type="molecule type" value="Genomic_DNA"/>
</dbReference>
<evidence type="ECO:0008006" key="3">
    <source>
        <dbReference type="Google" id="ProtNLM"/>
    </source>
</evidence>
<protein>
    <recommendedName>
        <fullName evidence="3">VOC domain-containing protein</fullName>
    </recommendedName>
</protein>
<evidence type="ECO:0000313" key="1">
    <source>
        <dbReference type="EMBL" id="NQX33071.1"/>
    </source>
</evidence>
<evidence type="ECO:0000313" key="2">
    <source>
        <dbReference type="Proteomes" id="UP000762110"/>
    </source>
</evidence>
<dbReference type="SUPFAM" id="SSF54593">
    <property type="entry name" value="Glyoxalase/Bleomycin resistance protein/Dihydroxybiphenyl dioxygenase"/>
    <property type="match status" value="1"/>
</dbReference>
<accession>A0ABX2DJG1</accession>
<comment type="caution">
    <text evidence="1">The sequence shown here is derived from an EMBL/GenBank/DDBJ whole genome shotgun (WGS) entry which is preliminary data.</text>
</comment>
<name>A0ABX2DJG1_9SPHI</name>